<dbReference type="AlphaFoldDB" id="A0A9W4UAM4"/>
<accession>A0A9W4UAM4</accession>
<name>A0A9W4UAM4_9PLEO</name>
<gene>
    <name evidence="3" type="ORF">PDIGIT_LOCUS5454</name>
</gene>
<reference evidence="3" key="1">
    <citation type="submission" date="2023-01" db="EMBL/GenBank/DDBJ databases">
        <authorList>
            <person name="Van Ghelder C."/>
            <person name="Rancurel C."/>
        </authorList>
    </citation>
    <scope>NUCLEOTIDE SEQUENCE</scope>
    <source>
        <strain evidence="3">CNCM I-4278</strain>
    </source>
</reference>
<evidence type="ECO:0000313" key="3">
    <source>
        <dbReference type="EMBL" id="CAI6332430.1"/>
    </source>
</evidence>
<organism evidence="3 4">
    <name type="scientific">Periconia digitata</name>
    <dbReference type="NCBI Taxonomy" id="1303443"/>
    <lineage>
        <taxon>Eukaryota</taxon>
        <taxon>Fungi</taxon>
        <taxon>Dikarya</taxon>
        <taxon>Ascomycota</taxon>
        <taxon>Pezizomycotina</taxon>
        <taxon>Dothideomycetes</taxon>
        <taxon>Pleosporomycetidae</taxon>
        <taxon>Pleosporales</taxon>
        <taxon>Massarineae</taxon>
        <taxon>Periconiaceae</taxon>
        <taxon>Periconia</taxon>
    </lineage>
</organism>
<dbReference type="OrthoDB" id="2140240at2759"/>
<evidence type="ECO:0000313" key="4">
    <source>
        <dbReference type="Proteomes" id="UP001152607"/>
    </source>
</evidence>
<evidence type="ECO:0000256" key="2">
    <source>
        <dbReference type="SAM" id="SignalP"/>
    </source>
</evidence>
<keyword evidence="4" id="KW-1185">Reference proteome</keyword>
<feature type="region of interest" description="Disordered" evidence="1">
    <location>
        <begin position="18"/>
        <end position="164"/>
    </location>
</feature>
<keyword evidence="2" id="KW-0732">Signal</keyword>
<comment type="caution">
    <text evidence="3">The sequence shown here is derived from an EMBL/GenBank/DDBJ whole genome shotgun (WGS) entry which is preliminary data.</text>
</comment>
<protein>
    <submittedName>
        <fullName evidence="3">Uncharacterized protein</fullName>
    </submittedName>
</protein>
<feature type="signal peptide" evidence="2">
    <location>
        <begin position="1"/>
        <end position="19"/>
    </location>
</feature>
<dbReference type="Proteomes" id="UP001152607">
    <property type="component" value="Unassembled WGS sequence"/>
</dbReference>
<feature type="compositionally biased region" description="Low complexity" evidence="1">
    <location>
        <begin position="86"/>
        <end position="164"/>
    </location>
</feature>
<proteinExistence type="predicted"/>
<sequence>MRFSLVLVAALAGLNTALPQRGNGNGKSRIGRPAGQNNQNNQDNIVPVAQQGNGAAAGAQTQAQAQAPAATAAPNGKGNGKGNGAQAGAATSAANNQAPQNTAAAAAGNANNGNANGNGAQAGANNGNGNGNANNGNGAQAGANNGNANGNANNGNGQAGQNGAFDASLVPEFGIEAGQQPDGAGNCIGNNNVKIPCSCPPDRQEFIQKVQAAAAAGNSEGVPVEFPTDNSSASEKARIGTSIIVLQNLNGLGQGCPAAATNFLAQQAAA</sequence>
<feature type="compositionally biased region" description="Low complexity" evidence="1">
    <location>
        <begin position="49"/>
        <end position="76"/>
    </location>
</feature>
<feature type="chain" id="PRO_5040904543" evidence="2">
    <location>
        <begin position="20"/>
        <end position="270"/>
    </location>
</feature>
<evidence type="ECO:0000256" key="1">
    <source>
        <dbReference type="SAM" id="MobiDB-lite"/>
    </source>
</evidence>
<feature type="compositionally biased region" description="Polar residues" evidence="1">
    <location>
        <begin position="35"/>
        <end position="44"/>
    </location>
</feature>
<dbReference type="EMBL" id="CAOQHR010000003">
    <property type="protein sequence ID" value="CAI6332430.1"/>
    <property type="molecule type" value="Genomic_DNA"/>
</dbReference>